<evidence type="ECO:0000313" key="2">
    <source>
        <dbReference type="EMBL" id="KJX96739.1"/>
    </source>
</evidence>
<gene>
    <name evidence="2" type="ORF">TI39_contig603g00010</name>
</gene>
<sequence>MATTLASFRVNVKLPNGKTVAPYAASSDTIMGLKSQIQLLSGIPAVDLLVLYPGAYCKDDRTLAQNTKEGHPRIQHVSTIPQQPFTFYNFLLITMAVFYPTTSSFHIPWLTSHQPNGTPSGSTNFYNLIFNITSPNASPAQSGYCGVSWSDNLRDCHYRAEGCVPYSTEVPTKWIECWTNQSVAWSVGNRGAFSFKLAPYFGIGNFSIEVQEKVPDRNGVDATVVSNPYLITNTSAAVFACDILESESSPSWGVGQHARGDCKTPAGTDGFFISVAETLY</sequence>
<dbReference type="CDD" id="cd17039">
    <property type="entry name" value="Ubl_ubiquitin_like"/>
    <property type="match status" value="1"/>
</dbReference>
<comment type="caution">
    <text evidence="2">The sequence shown here is derived from an EMBL/GenBank/DDBJ whole genome shotgun (WGS) entry which is preliminary data.</text>
</comment>
<evidence type="ECO:0000313" key="3">
    <source>
        <dbReference type="Proteomes" id="UP000033647"/>
    </source>
</evidence>
<protein>
    <recommendedName>
        <fullName evidence="1">Ubiquitin-like domain-containing protein</fullName>
    </recommendedName>
</protein>
<dbReference type="Proteomes" id="UP000033647">
    <property type="component" value="Unassembled WGS sequence"/>
</dbReference>
<organism evidence="2 3">
    <name type="scientific">Zymoseptoria brevis</name>
    <dbReference type="NCBI Taxonomy" id="1047168"/>
    <lineage>
        <taxon>Eukaryota</taxon>
        <taxon>Fungi</taxon>
        <taxon>Dikarya</taxon>
        <taxon>Ascomycota</taxon>
        <taxon>Pezizomycotina</taxon>
        <taxon>Dothideomycetes</taxon>
        <taxon>Dothideomycetidae</taxon>
        <taxon>Mycosphaerellales</taxon>
        <taxon>Mycosphaerellaceae</taxon>
        <taxon>Zymoseptoria</taxon>
    </lineage>
</organism>
<proteinExistence type="predicted"/>
<reference evidence="2 3" key="1">
    <citation type="submission" date="2015-03" db="EMBL/GenBank/DDBJ databases">
        <title>RNA-seq based gene annotation and comparative genomics of four Zymoseptoria species reveal species-specific pathogenicity related genes and transposable element activity.</title>
        <authorList>
            <person name="Grandaubert J."/>
            <person name="Bhattacharyya A."/>
            <person name="Stukenbrock E.H."/>
        </authorList>
    </citation>
    <scope>NUCLEOTIDE SEQUENCE [LARGE SCALE GENOMIC DNA]</scope>
    <source>
        <strain evidence="2 3">Zb18110</strain>
    </source>
</reference>
<dbReference type="AlphaFoldDB" id="A0A0F4GGZ8"/>
<dbReference type="EMBL" id="LAFY01000595">
    <property type="protein sequence ID" value="KJX96739.1"/>
    <property type="molecule type" value="Genomic_DNA"/>
</dbReference>
<evidence type="ECO:0000259" key="1">
    <source>
        <dbReference type="PROSITE" id="PS50053"/>
    </source>
</evidence>
<dbReference type="InterPro" id="IPR000626">
    <property type="entry name" value="Ubiquitin-like_dom"/>
</dbReference>
<name>A0A0F4GGZ8_9PEZI</name>
<dbReference type="STRING" id="1047168.A0A0F4GGZ8"/>
<accession>A0A0F4GGZ8</accession>
<keyword evidence="3" id="KW-1185">Reference proteome</keyword>
<dbReference type="Gene3D" id="3.10.20.90">
    <property type="entry name" value="Phosphatidylinositol 3-kinase Catalytic Subunit, Chain A, domain 1"/>
    <property type="match status" value="1"/>
</dbReference>
<dbReference type="PROSITE" id="PS50053">
    <property type="entry name" value="UBIQUITIN_2"/>
    <property type="match status" value="1"/>
</dbReference>
<feature type="domain" description="Ubiquitin-like" evidence="1">
    <location>
        <begin position="8"/>
        <end position="65"/>
    </location>
</feature>
<dbReference type="SUPFAM" id="SSF54236">
    <property type="entry name" value="Ubiquitin-like"/>
    <property type="match status" value="1"/>
</dbReference>
<dbReference type="InterPro" id="IPR029071">
    <property type="entry name" value="Ubiquitin-like_domsf"/>
</dbReference>
<dbReference type="OrthoDB" id="550577at2759"/>